<comment type="caution">
    <text evidence="1">The sequence shown here is derived from an EMBL/GenBank/DDBJ whole genome shotgun (WGS) entry which is preliminary data.</text>
</comment>
<sequence length="110" mass="12558">MSSSPWSEVPIVGSEKELIGELSPSEKKMILEYRQGEARRKAVAAFRLKVLKVAYEFEIWLQSHDEDSSLGVFTSNFGYKEDDFKLVYKAVTQLRRLSGNLLPVDEETVD</sequence>
<proteinExistence type="predicted"/>
<reference evidence="1 2" key="1">
    <citation type="submission" date="2020-08" db="EMBL/GenBank/DDBJ databases">
        <title>Functional genomics of gut bacteria from endangered species of beetles.</title>
        <authorList>
            <person name="Carlos-Shanley C."/>
        </authorList>
    </citation>
    <scope>NUCLEOTIDE SEQUENCE [LARGE SCALE GENOMIC DNA]</scope>
    <source>
        <strain evidence="1 2">S00179</strain>
    </source>
</reference>
<gene>
    <name evidence="1" type="ORF">HNP46_005785</name>
</gene>
<protein>
    <submittedName>
        <fullName evidence="1">Uncharacterized protein</fullName>
    </submittedName>
</protein>
<evidence type="ECO:0000313" key="2">
    <source>
        <dbReference type="Proteomes" id="UP000566995"/>
    </source>
</evidence>
<dbReference type="Proteomes" id="UP000566995">
    <property type="component" value="Unassembled WGS sequence"/>
</dbReference>
<dbReference type="RefSeq" id="WP_184595818.1">
    <property type="nucleotide sequence ID" value="NZ_JACHLI010000032.1"/>
</dbReference>
<evidence type="ECO:0000313" key="1">
    <source>
        <dbReference type="EMBL" id="MBB4866878.1"/>
    </source>
</evidence>
<name>A0A7W7KQZ4_PSENT</name>
<organism evidence="1 2">
    <name type="scientific">Pseudomonas nitroreducens</name>
    <dbReference type="NCBI Taxonomy" id="46680"/>
    <lineage>
        <taxon>Bacteria</taxon>
        <taxon>Pseudomonadati</taxon>
        <taxon>Pseudomonadota</taxon>
        <taxon>Gammaproteobacteria</taxon>
        <taxon>Pseudomonadales</taxon>
        <taxon>Pseudomonadaceae</taxon>
        <taxon>Pseudomonas</taxon>
    </lineage>
</organism>
<dbReference type="EMBL" id="JACHLI010000032">
    <property type="protein sequence ID" value="MBB4866878.1"/>
    <property type="molecule type" value="Genomic_DNA"/>
</dbReference>
<accession>A0A7W7KQZ4</accession>
<dbReference type="AlphaFoldDB" id="A0A7W7KQZ4"/>